<feature type="compositionally biased region" description="Basic and acidic residues" evidence="1">
    <location>
        <begin position="82"/>
        <end position="96"/>
    </location>
</feature>
<dbReference type="InterPro" id="IPR045398">
    <property type="entry name" value="DUF6515"/>
</dbReference>
<dbReference type="STRING" id="1434701.SAMN05443634_10563"/>
<gene>
    <name evidence="3" type="ORF">GCM10010984_15140</name>
    <name evidence="4" type="ORF">SAMN05443634_10563</name>
</gene>
<organism evidence="4 5">
    <name type="scientific">Chishuiella changwenlii</name>
    <dbReference type="NCBI Taxonomy" id="1434701"/>
    <lineage>
        <taxon>Bacteria</taxon>
        <taxon>Pseudomonadati</taxon>
        <taxon>Bacteroidota</taxon>
        <taxon>Flavobacteriia</taxon>
        <taxon>Flavobacteriales</taxon>
        <taxon>Weeksellaceae</taxon>
        <taxon>Chishuiella</taxon>
    </lineage>
</organism>
<reference evidence="4" key="2">
    <citation type="submission" date="2016-11" db="EMBL/GenBank/DDBJ databases">
        <authorList>
            <person name="Jaros S."/>
            <person name="Januszkiewicz K."/>
            <person name="Wedrychowicz H."/>
        </authorList>
    </citation>
    <scope>NUCLEOTIDE SEQUENCE [LARGE SCALE GENOMIC DNA]</scope>
    <source>
        <strain evidence="4">DSM 27989</strain>
    </source>
</reference>
<feature type="compositionally biased region" description="Basic and acidic residues" evidence="1">
    <location>
        <begin position="26"/>
        <end position="74"/>
    </location>
</feature>
<evidence type="ECO:0000313" key="3">
    <source>
        <dbReference type="EMBL" id="GGE98513.1"/>
    </source>
</evidence>
<reference evidence="5" key="3">
    <citation type="submission" date="2016-11" db="EMBL/GenBank/DDBJ databases">
        <authorList>
            <person name="Varghese N."/>
            <person name="Submissions S."/>
        </authorList>
    </citation>
    <scope>NUCLEOTIDE SEQUENCE [LARGE SCALE GENOMIC DNA]</scope>
    <source>
        <strain evidence="5">DSM 27989</strain>
    </source>
</reference>
<sequence>MKKIRFTILGLAFTAMFAIGVNAQERGSRGERNARESHVKNKRSEVSRDKARQNNHDKNVWNKDSRIKRVEPTRKVNTTNKDWNRDSRIKRVEPKRKVTTPSRNNSLGNRDFHKNPVRINSRDVSRSTRPVTNINIGNYKKHKHNNVNFYSNKGIYYRNYNKGYARYIPSNGFRINVLPIGYSTINLGNRNPYYFYEGVYYRPYKSYYEVVQAPIGAIVYGLPSGYERVRFSGEYVYEFGGTLYQRINHKGNRAYQVIGYLS</sequence>
<feature type="signal peptide" evidence="2">
    <location>
        <begin position="1"/>
        <end position="23"/>
    </location>
</feature>
<evidence type="ECO:0000313" key="4">
    <source>
        <dbReference type="EMBL" id="SHK99474.1"/>
    </source>
</evidence>
<feature type="compositionally biased region" description="Polar residues" evidence="1">
    <location>
        <begin position="99"/>
        <end position="108"/>
    </location>
</feature>
<dbReference type="Pfam" id="PF20125">
    <property type="entry name" value="DUF6515"/>
    <property type="match status" value="1"/>
</dbReference>
<dbReference type="OrthoDB" id="952191at2"/>
<evidence type="ECO:0000256" key="2">
    <source>
        <dbReference type="SAM" id="SignalP"/>
    </source>
</evidence>
<evidence type="ECO:0000313" key="5">
    <source>
        <dbReference type="Proteomes" id="UP000184120"/>
    </source>
</evidence>
<proteinExistence type="predicted"/>
<dbReference type="EMBL" id="BMFL01000009">
    <property type="protein sequence ID" value="GGE98513.1"/>
    <property type="molecule type" value="Genomic_DNA"/>
</dbReference>
<name>A0A1M6X0N0_9FLAO</name>
<evidence type="ECO:0000256" key="1">
    <source>
        <dbReference type="SAM" id="MobiDB-lite"/>
    </source>
</evidence>
<dbReference type="AlphaFoldDB" id="A0A1M6X0N0"/>
<reference evidence="6" key="4">
    <citation type="journal article" date="2019" name="Int. J. Syst. Evol. Microbiol.">
        <title>The Global Catalogue of Microorganisms (GCM) 10K type strain sequencing project: providing services to taxonomists for standard genome sequencing and annotation.</title>
        <authorList>
            <consortium name="The Broad Institute Genomics Platform"/>
            <consortium name="The Broad Institute Genome Sequencing Center for Infectious Disease"/>
            <person name="Wu L."/>
            <person name="Ma J."/>
        </authorList>
    </citation>
    <scope>NUCLEOTIDE SEQUENCE [LARGE SCALE GENOMIC DNA]</scope>
    <source>
        <strain evidence="6">CGMCC 1.12707</strain>
    </source>
</reference>
<dbReference type="RefSeq" id="WP_072931008.1">
    <property type="nucleotide sequence ID" value="NZ_BMFL01000009.1"/>
</dbReference>
<keyword evidence="6" id="KW-1185">Reference proteome</keyword>
<dbReference type="Proteomes" id="UP000184120">
    <property type="component" value="Unassembled WGS sequence"/>
</dbReference>
<accession>A0A1M6X0N0</accession>
<keyword evidence="2" id="KW-0732">Signal</keyword>
<evidence type="ECO:0000313" key="6">
    <source>
        <dbReference type="Proteomes" id="UP000650994"/>
    </source>
</evidence>
<dbReference type="EMBL" id="FRBH01000005">
    <property type="protein sequence ID" value="SHK99474.1"/>
    <property type="molecule type" value="Genomic_DNA"/>
</dbReference>
<feature type="region of interest" description="Disordered" evidence="1">
    <location>
        <begin position="25"/>
        <end position="116"/>
    </location>
</feature>
<dbReference type="Proteomes" id="UP000650994">
    <property type="component" value="Unassembled WGS sequence"/>
</dbReference>
<reference evidence="3" key="5">
    <citation type="submission" date="2024-05" db="EMBL/GenBank/DDBJ databases">
        <authorList>
            <person name="Sun Q."/>
            <person name="Zhou Y."/>
        </authorList>
    </citation>
    <scope>NUCLEOTIDE SEQUENCE</scope>
    <source>
        <strain evidence="3">CGMCC 1.12707</strain>
    </source>
</reference>
<protein>
    <submittedName>
        <fullName evidence="4">Uncharacterized protein</fullName>
    </submittedName>
</protein>
<reference evidence="3" key="1">
    <citation type="journal article" date="2014" name="Int. J. Syst. Evol. Microbiol.">
        <title>Complete genome of a new Firmicutes species belonging to the dominant human colonic microbiota ('Ruminococcus bicirculans') reveals two chromosomes and a selective capacity to utilize plant glucans.</title>
        <authorList>
            <consortium name="NISC Comparative Sequencing Program"/>
            <person name="Wegmann U."/>
            <person name="Louis P."/>
            <person name="Goesmann A."/>
            <person name="Henrissat B."/>
            <person name="Duncan S.H."/>
            <person name="Flint H.J."/>
        </authorList>
    </citation>
    <scope>NUCLEOTIDE SEQUENCE</scope>
    <source>
        <strain evidence="3">CGMCC 1.12707</strain>
    </source>
</reference>
<feature type="chain" id="PRO_5012002837" evidence="2">
    <location>
        <begin position="24"/>
        <end position="262"/>
    </location>
</feature>